<sequence>MADVSTTKYPLQITVVSARLSAGLLTKGRDVYVELIVNNDGSPKKTSVKKKTSTPVWDESLTVNVSESSSIEIRVVERTKLFDDNLFASKTIKISHWIRKESDNGKFEASRITVQAAGKDNNKAAEVKLIVTGHIETSRRRSAAPRSTESHNGEPSTSNGVALNSRDRRSANGVPKPASRDTIMPQPTSTHVNEPLPNGWEMRQDNFNRTYYVDHNTKSTTWERPSNEPLPSGWDIRRDNRGRVYYVDHNTRTTTWQRPTTDMIAAHERWQNNRENAQQHYDSRFLYQNPDEALGPLPEGWERREDPNTHREYFVNHINRTTQWEDPRTQGMPDAPLPEGWEMRVTEQGIPFFIDHNTRTTTYNHPRTGKPLGPFGIQGLQMSVDKTFKYKIAQFRYLCLSNSVPNHVKITVSRNNLFEDSFQEIMRKNAVDLRRRLYIQFKGEDGLDYGGIAREWFFLLSHEVLNPMYCLFMYAGSSNYSLQINPASFVNPDHLKYFEFIGRFIAMALFHGKFIYSGFTLPFYKKMLNKKINLKDLESVDTEFYNSIVWIRDNDIDECAMELYFVIDFELLGEIKHCELKEGGKEIPVTQENKEEYIELLVEWRFNRGIEQQTKAFFQGFTSVFPLEWLQYFDERELELLLCGMQEIDVDDWQRNTVYRHYAPQSKQIVWFWQFVRSLDQEQRSKLLQFVTGTCRVPVGGFSELIGSTGPQLFCIERVGKENWLPRSHTCFNRLDLPPYRSYEQLAEKLKSAIEMTEGFGNE</sequence>
<evidence type="ECO:0000313" key="1">
    <source>
        <dbReference type="Proteomes" id="UP000887576"/>
    </source>
</evidence>
<evidence type="ECO:0000313" key="2">
    <source>
        <dbReference type="WBParaSite" id="JU765_v2.g1455.t1"/>
    </source>
</evidence>
<proteinExistence type="predicted"/>
<dbReference type="WBParaSite" id="JU765_v2.g1455.t1">
    <property type="protein sequence ID" value="JU765_v2.g1455.t1"/>
    <property type="gene ID" value="JU765_v2.g1455"/>
</dbReference>
<dbReference type="Proteomes" id="UP000887576">
    <property type="component" value="Unplaced"/>
</dbReference>
<reference evidence="2" key="1">
    <citation type="submission" date="2022-11" db="UniProtKB">
        <authorList>
            <consortium name="WormBaseParasite"/>
        </authorList>
    </citation>
    <scope>IDENTIFICATION</scope>
</reference>
<name>A0AC34QA34_9BILA</name>
<accession>A0AC34QA34</accession>
<organism evidence="1 2">
    <name type="scientific">Panagrolaimus sp. JU765</name>
    <dbReference type="NCBI Taxonomy" id="591449"/>
    <lineage>
        <taxon>Eukaryota</taxon>
        <taxon>Metazoa</taxon>
        <taxon>Ecdysozoa</taxon>
        <taxon>Nematoda</taxon>
        <taxon>Chromadorea</taxon>
        <taxon>Rhabditida</taxon>
        <taxon>Tylenchina</taxon>
        <taxon>Panagrolaimomorpha</taxon>
        <taxon>Panagrolaimoidea</taxon>
        <taxon>Panagrolaimidae</taxon>
        <taxon>Panagrolaimus</taxon>
    </lineage>
</organism>
<protein>
    <submittedName>
        <fullName evidence="2">E3 ubiquitin-protein ligase</fullName>
    </submittedName>
</protein>